<organism evidence="2 5">
    <name type="scientific">Adineta steineri</name>
    <dbReference type="NCBI Taxonomy" id="433720"/>
    <lineage>
        <taxon>Eukaryota</taxon>
        <taxon>Metazoa</taxon>
        <taxon>Spiralia</taxon>
        <taxon>Gnathifera</taxon>
        <taxon>Rotifera</taxon>
        <taxon>Eurotatoria</taxon>
        <taxon>Bdelloidea</taxon>
        <taxon>Adinetida</taxon>
        <taxon>Adinetidae</taxon>
        <taxon>Adineta</taxon>
    </lineage>
</organism>
<sequence>MTTRPRLFARTCEVNPNSEHLSSSKKSIILLLDLFSSDIHLRKELDHLSNCHCARAYSINNCLDLIYQDGIKDGLILLIISPRFVDFVFDTLLEIVPQLSYIYLFDKVLYNQYLIRDLRLRGIFDNVQLLTEQIREDIENFEFSTHKSEGVQYILEDSATFFWYRFFFNILDRLKHTDIAKHEMISRVRTISKDDRRILEETNQFAYTYSSNDVIMWYTRDSFLYRKLNKVLRSHDINEIFLWRFYISDLDRKLRELCSKQMDSQPRCTYRGQVLHKYDLRKLATNVGKLISMTSFLSTTSDHNIAKIFVDYSGEADSPQRSVVYKIFIESNNSKIVCANISQLSTYTEEVEDLFSIRSMFRIERVEHSDNIWYIDLTAVDEDDQQFCTVINPWKAKISEQSFFSERHEPLFTRFLIDENSSFLAFQLLTDIMLRLYQTEFARQEMIEMCRLKCENNLTDLEKINEFESSYQHSDALEWYTTNSFLYRLLHQVLRMEDIDTIFKLRYYIYDLHNQLAQLHRSYLYSLPSDQPILTLYRGQRMKITELARLQQNIDKLISMNSFLSTTSNVTAAIFFAGDGCLNDSDEKISSGIPRCRGQGERNTNFCLNLARKMFFSIFKIFSKAGGMLCPTRPPVDPPLEISVLYQITIDTSVPHSIPFAKIQYESIFQDEDEVLFSMASVFRIDNVEQYGALWVVELTLINKEDETWNILTAHLNK</sequence>
<name>A0A813WYP4_9BILA</name>
<evidence type="ECO:0000313" key="5">
    <source>
        <dbReference type="Proteomes" id="UP000663845"/>
    </source>
</evidence>
<proteinExistence type="predicted"/>
<dbReference type="EMBL" id="CAJNOE010000048">
    <property type="protein sequence ID" value="CAF0809554.1"/>
    <property type="molecule type" value="Genomic_DNA"/>
</dbReference>
<evidence type="ECO:0000313" key="2">
    <source>
        <dbReference type="EMBL" id="CAF0867930.1"/>
    </source>
</evidence>
<dbReference type="Proteomes" id="UP000663845">
    <property type="component" value="Unassembled WGS sequence"/>
</dbReference>
<dbReference type="AlphaFoldDB" id="A0A813WYP4"/>
<protein>
    <submittedName>
        <fullName evidence="2">Uncharacterized protein</fullName>
    </submittedName>
</protein>
<dbReference type="PROSITE" id="PS51996">
    <property type="entry name" value="TR_MART"/>
    <property type="match status" value="1"/>
</dbReference>
<dbReference type="EMBL" id="CAJOAZ010003450">
    <property type="protein sequence ID" value="CAF4008232.1"/>
    <property type="molecule type" value="Genomic_DNA"/>
</dbReference>
<dbReference type="EMBL" id="CAJOBB010003619">
    <property type="protein sequence ID" value="CAF4050173.1"/>
    <property type="molecule type" value="Genomic_DNA"/>
</dbReference>
<dbReference type="Proteomes" id="UP000663844">
    <property type="component" value="Unassembled WGS sequence"/>
</dbReference>
<evidence type="ECO:0000313" key="3">
    <source>
        <dbReference type="EMBL" id="CAF4008232.1"/>
    </source>
</evidence>
<dbReference type="EMBL" id="CAJNOG010000061">
    <property type="protein sequence ID" value="CAF0867930.1"/>
    <property type="molecule type" value="Genomic_DNA"/>
</dbReference>
<dbReference type="Proteomes" id="UP000663860">
    <property type="component" value="Unassembled WGS sequence"/>
</dbReference>
<dbReference type="SUPFAM" id="SSF56399">
    <property type="entry name" value="ADP-ribosylation"/>
    <property type="match status" value="2"/>
</dbReference>
<comment type="caution">
    <text evidence="2">The sequence shown here is derived from an EMBL/GenBank/DDBJ whole genome shotgun (WGS) entry which is preliminary data.</text>
</comment>
<evidence type="ECO:0000313" key="4">
    <source>
        <dbReference type="EMBL" id="CAF4050173.1"/>
    </source>
</evidence>
<dbReference type="Proteomes" id="UP000663868">
    <property type="component" value="Unassembled WGS sequence"/>
</dbReference>
<dbReference type="Gene3D" id="3.90.176.10">
    <property type="entry name" value="Toxin ADP-ribosyltransferase, Chain A, domain 1"/>
    <property type="match status" value="2"/>
</dbReference>
<reference evidence="2" key="1">
    <citation type="submission" date="2021-02" db="EMBL/GenBank/DDBJ databases">
        <authorList>
            <person name="Nowell W R."/>
        </authorList>
    </citation>
    <scope>NUCLEOTIDE SEQUENCE</scope>
</reference>
<gene>
    <name evidence="1" type="ORF">IZO911_LOCUS7383</name>
    <name evidence="2" type="ORF">JYZ213_LOCUS8793</name>
    <name evidence="4" type="ORF">KXQ929_LOCUS31481</name>
    <name evidence="3" type="ORF">OXD698_LOCUS29935</name>
</gene>
<evidence type="ECO:0000313" key="1">
    <source>
        <dbReference type="EMBL" id="CAF0809554.1"/>
    </source>
</evidence>
<accession>A0A813WYP4</accession>